<name>A0A263D9L9_9PSEU</name>
<dbReference type="RefSeq" id="WP_094860981.1">
    <property type="nucleotide sequence ID" value="NZ_NKYE01000001.1"/>
</dbReference>
<sequence>MKAESVVQRRLLELAEVDAELSRVDHKRRTLPELAEIDAAEKTLRERKDALVSVQMQHSDLDREVARQEREIESVRARADKDRKLMESGSVAAKQLTELEHELATIGRRQSALEDDLLELMEQREALELDAQRTGAEVDKAEQVLAEAASRRDEALADLDTTQARREGDRAALLPQFPEDLVKLYERVRAQKNIGAALLQSRRCGACRLEMDRNTVAEIKAAPVNEVLTCDNCGAILVRTAESGL</sequence>
<dbReference type="PANTHER" id="PTHR39082:SF1">
    <property type="entry name" value="SCAVENGER RECEPTOR CLASS A MEMBER 3"/>
    <property type="match status" value="1"/>
</dbReference>
<dbReference type="PANTHER" id="PTHR39082">
    <property type="entry name" value="PHOSPHOLIPASE C-BETA-2-RELATED"/>
    <property type="match status" value="1"/>
</dbReference>
<dbReference type="InParanoid" id="A0A263D9L9"/>
<dbReference type="InterPro" id="IPR052376">
    <property type="entry name" value="Oxidative_Scav/Glycosyltrans"/>
</dbReference>
<organism evidence="4 5">
    <name type="scientific">Amycolatopsis antarctica</name>
    <dbReference type="NCBI Taxonomy" id="1854586"/>
    <lineage>
        <taxon>Bacteria</taxon>
        <taxon>Bacillati</taxon>
        <taxon>Actinomycetota</taxon>
        <taxon>Actinomycetes</taxon>
        <taxon>Pseudonocardiales</taxon>
        <taxon>Pseudonocardiaceae</taxon>
        <taxon>Amycolatopsis</taxon>
    </lineage>
</organism>
<dbReference type="Pfam" id="PF24481">
    <property type="entry name" value="CT398_CC"/>
    <property type="match status" value="1"/>
</dbReference>
<reference evidence="4 5" key="1">
    <citation type="submission" date="2017-07" db="EMBL/GenBank/DDBJ databases">
        <title>Amycolatopsis antarcticus sp. nov., isolated from the surface of an Antarcticus brown macroalga.</title>
        <authorList>
            <person name="Wang J."/>
            <person name="Leiva S."/>
            <person name="Huang J."/>
            <person name="Huang Y."/>
        </authorList>
    </citation>
    <scope>NUCLEOTIDE SEQUENCE [LARGE SCALE GENOMIC DNA]</scope>
    <source>
        <strain evidence="4 5">AU-G6</strain>
    </source>
</reference>
<accession>A0A263D9L9</accession>
<evidence type="ECO:0000313" key="4">
    <source>
        <dbReference type="EMBL" id="OZM75204.1"/>
    </source>
</evidence>
<keyword evidence="5" id="KW-1185">Reference proteome</keyword>
<proteinExistence type="predicted"/>
<evidence type="ECO:0000256" key="1">
    <source>
        <dbReference type="SAM" id="Coils"/>
    </source>
</evidence>
<dbReference type="InterPro" id="IPR003743">
    <property type="entry name" value="Zf-RING_7"/>
</dbReference>
<evidence type="ECO:0000313" key="5">
    <source>
        <dbReference type="Proteomes" id="UP000242444"/>
    </source>
</evidence>
<protein>
    <submittedName>
        <fullName evidence="4">Uncharacterized protein</fullName>
    </submittedName>
</protein>
<keyword evidence="1" id="KW-0175">Coiled coil</keyword>
<dbReference type="AlphaFoldDB" id="A0A263D9L9"/>
<dbReference type="Proteomes" id="UP000242444">
    <property type="component" value="Unassembled WGS sequence"/>
</dbReference>
<feature type="coiled-coil region" evidence="1">
    <location>
        <begin position="51"/>
        <end position="165"/>
    </location>
</feature>
<evidence type="ECO:0000259" key="2">
    <source>
        <dbReference type="Pfam" id="PF02591"/>
    </source>
</evidence>
<dbReference type="Pfam" id="PF02591">
    <property type="entry name" value="Zn_ribbon_9"/>
    <property type="match status" value="1"/>
</dbReference>
<dbReference type="EMBL" id="NKYE01000001">
    <property type="protein sequence ID" value="OZM75204.1"/>
    <property type="molecule type" value="Genomic_DNA"/>
</dbReference>
<dbReference type="InterPro" id="IPR056003">
    <property type="entry name" value="CT398_CC_hairpin"/>
</dbReference>
<feature type="domain" description="CT398-like coiled coil hairpin" evidence="3">
    <location>
        <begin position="14"/>
        <end position="192"/>
    </location>
</feature>
<comment type="caution">
    <text evidence="4">The sequence shown here is derived from an EMBL/GenBank/DDBJ whole genome shotgun (WGS) entry which is preliminary data.</text>
</comment>
<gene>
    <name evidence="4" type="ORF">CFN78_03325</name>
</gene>
<feature type="domain" description="C4-type zinc ribbon" evidence="2">
    <location>
        <begin position="203"/>
        <end position="237"/>
    </location>
</feature>
<evidence type="ECO:0000259" key="3">
    <source>
        <dbReference type="Pfam" id="PF24481"/>
    </source>
</evidence>
<dbReference type="Gene3D" id="1.10.287.1490">
    <property type="match status" value="1"/>
</dbReference>
<dbReference type="OrthoDB" id="9784388at2"/>